<dbReference type="EMBL" id="CP154858">
    <property type="protein sequence ID" value="XDT73251.1"/>
    <property type="molecule type" value="Genomic_DNA"/>
</dbReference>
<dbReference type="InterPro" id="IPR001656">
    <property type="entry name" value="PsdUridine_synth_TruD"/>
</dbReference>
<evidence type="ECO:0000256" key="4">
    <source>
        <dbReference type="HAMAP-Rule" id="MF_01082"/>
    </source>
</evidence>
<protein>
    <recommendedName>
        <fullName evidence="4">tRNA pseudouridine synthase D</fullName>
        <ecNumber evidence="4">5.4.99.27</ecNumber>
    </recommendedName>
    <alternativeName>
        <fullName evidence="4">tRNA pseudouridine(13) synthase</fullName>
    </alternativeName>
    <alternativeName>
        <fullName evidence="4">tRNA pseudouridylate synthase D</fullName>
    </alternativeName>
    <alternativeName>
        <fullName evidence="4">tRNA-uridine isomerase D</fullName>
    </alternativeName>
</protein>
<comment type="catalytic activity">
    <reaction evidence="4">
        <text>uridine(13) in tRNA = pseudouridine(13) in tRNA</text>
        <dbReference type="Rhea" id="RHEA:42540"/>
        <dbReference type="Rhea" id="RHEA-COMP:10105"/>
        <dbReference type="Rhea" id="RHEA-COMP:10106"/>
        <dbReference type="ChEBI" id="CHEBI:65314"/>
        <dbReference type="ChEBI" id="CHEBI:65315"/>
        <dbReference type="EC" id="5.4.99.27"/>
    </reaction>
</comment>
<dbReference type="Pfam" id="PF01142">
    <property type="entry name" value="TruD"/>
    <property type="match status" value="1"/>
</dbReference>
<keyword evidence="2 4" id="KW-0819">tRNA processing</keyword>
<comment type="similarity">
    <text evidence="1 4">Belongs to the pseudouridine synthase TruD family.</text>
</comment>
<dbReference type="PROSITE" id="PS50984">
    <property type="entry name" value="TRUD"/>
    <property type="match status" value="1"/>
</dbReference>
<dbReference type="RefSeq" id="WP_369602245.1">
    <property type="nucleotide sequence ID" value="NZ_CP154858.1"/>
</dbReference>
<evidence type="ECO:0000313" key="6">
    <source>
        <dbReference type="EMBL" id="XDT73251.1"/>
    </source>
</evidence>
<proteinExistence type="inferred from homology"/>
<dbReference type="InterPro" id="IPR042214">
    <property type="entry name" value="TruD_catalytic"/>
</dbReference>
<evidence type="ECO:0000256" key="1">
    <source>
        <dbReference type="ARBA" id="ARBA00007953"/>
    </source>
</evidence>
<dbReference type="PANTHER" id="PTHR47811:SF1">
    <property type="entry name" value="TRNA PSEUDOURIDINE SYNTHASE D"/>
    <property type="match status" value="1"/>
</dbReference>
<keyword evidence="3 4" id="KW-0413">Isomerase</keyword>
<evidence type="ECO:0000256" key="2">
    <source>
        <dbReference type="ARBA" id="ARBA00022694"/>
    </source>
</evidence>
<dbReference type="HAMAP" id="MF_01082">
    <property type="entry name" value="TruD"/>
    <property type="match status" value="1"/>
</dbReference>
<comment type="function">
    <text evidence="4">Responsible for synthesis of pseudouridine from uracil-13 in transfer RNAs.</text>
</comment>
<evidence type="ECO:0000259" key="5">
    <source>
        <dbReference type="PROSITE" id="PS50984"/>
    </source>
</evidence>
<feature type="active site" description="Nucleophile" evidence="4">
    <location>
        <position position="82"/>
    </location>
</feature>
<dbReference type="InterPro" id="IPR043165">
    <property type="entry name" value="TruD_insert_sf"/>
</dbReference>
<dbReference type="GO" id="GO:0031119">
    <property type="term" value="P:tRNA pseudouridine synthesis"/>
    <property type="evidence" value="ECO:0007669"/>
    <property type="project" value="UniProtKB-UniRule"/>
</dbReference>
<dbReference type="EC" id="5.4.99.27" evidence="4"/>
<dbReference type="KEGG" id="tcd:AAIA72_04570"/>
<dbReference type="InterPro" id="IPR020103">
    <property type="entry name" value="PsdUridine_synth_cat_dom_sf"/>
</dbReference>
<dbReference type="SUPFAM" id="SSF55120">
    <property type="entry name" value="Pseudouridine synthase"/>
    <property type="match status" value="1"/>
</dbReference>
<dbReference type="InterPro" id="IPR050170">
    <property type="entry name" value="TruD_pseudoU_synthase"/>
</dbReference>
<dbReference type="GO" id="GO:0003723">
    <property type="term" value="F:RNA binding"/>
    <property type="evidence" value="ECO:0007669"/>
    <property type="project" value="InterPro"/>
</dbReference>
<accession>A0AB39UZH1</accession>
<feature type="domain" description="TRUD" evidence="5">
    <location>
        <begin position="161"/>
        <end position="294"/>
    </location>
</feature>
<reference evidence="6" key="1">
    <citation type="submission" date="2024-05" db="EMBL/GenBank/DDBJ databases">
        <title>Genome sequencing of novel strain.</title>
        <authorList>
            <person name="Ganbat D."/>
            <person name="Ganbat S."/>
            <person name="Lee S.-J."/>
        </authorList>
    </citation>
    <scope>NUCLEOTIDE SEQUENCE</scope>
    <source>
        <strain evidence="6">SMD15-11</strain>
    </source>
</reference>
<dbReference type="GO" id="GO:0005829">
    <property type="term" value="C:cytosol"/>
    <property type="evidence" value="ECO:0007669"/>
    <property type="project" value="TreeGrafter"/>
</dbReference>
<gene>
    <name evidence="4" type="primary">truD</name>
    <name evidence="6" type="ORF">AAIA72_04570</name>
</gene>
<evidence type="ECO:0000256" key="3">
    <source>
        <dbReference type="ARBA" id="ARBA00023235"/>
    </source>
</evidence>
<dbReference type="AlphaFoldDB" id="A0AB39UZH1"/>
<sequence>MSDPTLPSRPSPWLEHRWPALWRRQPEDFSVTECMPPVAGGDGEHWWIWVEKRGQNTDWVARQLAQAFGVREVAVGYAGLKDRHAVTGQWMSIQLPGHKTEPVLPELDGVKWGTCLRSLKKCRRGDHLGNRFSIRLYWPEGDGGPDGAEVGRILTDISTHGFPNYYGHQRFGIEGRNLEKGRAWMAGRWRPGGRHVKSMVLSALRSEVFNALLAERVRHGSWNAILEGERQTTAAAPGNMTSLACAEGPLWGGLPVQEGEAGRFEQAVNDRYDDVLAFLHRQGLRPDWRPFVAMPENLVWHWLDRGMQLDFTLGRGVYASVLLEMMFELIQPDRREVA</sequence>
<dbReference type="GO" id="GO:0160150">
    <property type="term" value="F:tRNA pseudouridine(13) synthase activity"/>
    <property type="evidence" value="ECO:0007669"/>
    <property type="project" value="UniProtKB-EC"/>
</dbReference>
<dbReference type="PANTHER" id="PTHR47811">
    <property type="entry name" value="TRNA PSEUDOURIDINE SYNTHASE D"/>
    <property type="match status" value="1"/>
</dbReference>
<dbReference type="Gene3D" id="3.30.2340.10">
    <property type="entry name" value="TruD, insertion domain"/>
    <property type="match status" value="1"/>
</dbReference>
<dbReference type="InterPro" id="IPR011760">
    <property type="entry name" value="PsdUridine_synth_TruD_insert"/>
</dbReference>
<dbReference type="Gene3D" id="3.30.2350.20">
    <property type="entry name" value="TruD, catalytic domain"/>
    <property type="match status" value="1"/>
</dbReference>
<organism evidence="6">
    <name type="scientific">Thermohahella caldifontis</name>
    <dbReference type="NCBI Taxonomy" id="3142973"/>
    <lineage>
        <taxon>Bacteria</taxon>
        <taxon>Pseudomonadati</taxon>
        <taxon>Pseudomonadota</taxon>
        <taxon>Gammaproteobacteria</taxon>
        <taxon>Oceanospirillales</taxon>
        <taxon>Hahellaceae</taxon>
        <taxon>Thermohahella</taxon>
    </lineage>
</organism>
<name>A0AB39UZH1_9GAMM</name>